<name>A0A0N8KR09_9EURY</name>
<evidence type="ECO:0000256" key="1">
    <source>
        <dbReference type="SAM" id="Phobius"/>
    </source>
</evidence>
<protein>
    <submittedName>
        <fullName evidence="2">Uncharacterized protein</fullName>
    </submittedName>
</protein>
<dbReference type="AlphaFoldDB" id="A0A0N8KR09"/>
<evidence type="ECO:0000313" key="3">
    <source>
        <dbReference type="Proteomes" id="UP000050360"/>
    </source>
</evidence>
<gene>
    <name evidence="2" type="ORF">MPEBLZ_01810</name>
</gene>
<keyword evidence="1" id="KW-0812">Transmembrane</keyword>
<comment type="caution">
    <text evidence="2">The sequence shown here is derived from an EMBL/GenBank/DDBJ whole genome shotgun (WGS) entry which is preliminary data.</text>
</comment>
<reference evidence="2 3" key="1">
    <citation type="submission" date="2015-09" db="EMBL/GenBank/DDBJ databases">
        <title>A metagenomics-based metabolic model of nitrate-dependent anaerobic oxidation of methane by Methanoperedens-like archaea.</title>
        <authorList>
            <person name="Arshad A."/>
            <person name="Speth D.R."/>
            <person name="De Graaf R.M."/>
            <person name="Op Den Camp H.J."/>
            <person name="Jetten M.S."/>
            <person name="Welte C.U."/>
        </authorList>
    </citation>
    <scope>NUCLEOTIDE SEQUENCE [LARGE SCALE GENOMIC DNA]</scope>
</reference>
<dbReference type="Proteomes" id="UP000050360">
    <property type="component" value="Unassembled WGS sequence"/>
</dbReference>
<evidence type="ECO:0000313" key="2">
    <source>
        <dbReference type="EMBL" id="KPQ43626.1"/>
    </source>
</evidence>
<feature type="transmembrane region" description="Helical" evidence="1">
    <location>
        <begin position="27"/>
        <end position="46"/>
    </location>
</feature>
<dbReference type="EMBL" id="LKCM01000137">
    <property type="protein sequence ID" value="KPQ43626.1"/>
    <property type="molecule type" value="Genomic_DNA"/>
</dbReference>
<keyword evidence="1" id="KW-1133">Transmembrane helix</keyword>
<sequence>MKTKKSYKDLLNPDYFEPLSLDDDGKIFTFGALIIGYSSTLFIKIISFTRCNLYLMNGINLLLINKTVLLSKNLIYKYGIKKAV</sequence>
<proteinExistence type="predicted"/>
<keyword evidence="1" id="KW-0472">Membrane</keyword>
<accession>A0A0N8KR09</accession>
<organism evidence="2 3">
    <name type="scientific">Candidatus Methanoperedens nitratireducens</name>
    <dbReference type="NCBI Taxonomy" id="1392998"/>
    <lineage>
        <taxon>Archaea</taxon>
        <taxon>Methanobacteriati</taxon>
        <taxon>Methanobacteriota</taxon>
        <taxon>Stenosarchaea group</taxon>
        <taxon>Methanomicrobia</taxon>
        <taxon>Methanosarcinales</taxon>
        <taxon>ANME-2 cluster</taxon>
        <taxon>Candidatus Methanoperedentaceae</taxon>
        <taxon>Candidatus Methanoperedens</taxon>
    </lineage>
</organism>